<name>A0ABN9SKS0_9DINO</name>
<reference evidence="3" key="1">
    <citation type="submission" date="2023-10" db="EMBL/GenBank/DDBJ databases">
        <authorList>
            <person name="Chen Y."/>
            <person name="Shah S."/>
            <person name="Dougan E. K."/>
            <person name="Thang M."/>
            <person name="Chan C."/>
        </authorList>
    </citation>
    <scope>NUCLEOTIDE SEQUENCE [LARGE SCALE GENOMIC DNA]</scope>
</reference>
<evidence type="ECO:0000313" key="3">
    <source>
        <dbReference type="EMBL" id="CAK0832321.1"/>
    </source>
</evidence>
<dbReference type="Gene3D" id="3.40.50.1390">
    <property type="entry name" value="Resolvase, N-terminal catalytic domain"/>
    <property type="match status" value="1"/>
</dbReference>
<accession>A0ABN9SKS0</accession>
<evidence type="ECO:0000259" key="2">
    <source>
        <dbReference type="Pfam" id="PF00239"/>
    </source>
</evidence>
<keyword evidence="4" id="KW-1185">Reference proteome</keyword>
<dbReference type="Pfam" id="PF00239">
    <property type="entry name" value="Resolvase"/>
    <property type="match status" value="1"/>
</dbReference>
<organism evidence="3 4">
    <name type="scientific">Prorocentrum cordatum</name>
    <dbReference type="NCBI Taxonomy" id="2364126"/>
    <lineage>
        <taxon>Eukaryota</taxon>
        <taxon>Sar</taxon>
        <taxon>Alveolata</taxon>
        <taxon>Dinophyceae</taxon>
        <taxon>Prorocentrales</taxon>
        <taxon>Prorocentraceae</taxon>
        <taxon>Prorocentrum</taxon>
    </lineage>
</organism>
<dbReference type="Proteomes" id="UP001189429">
    <property type="component" value="Unassembled WGS sequence"/>
</dbReference>
<evidence type="ECO:0000256" key="1">
    <source>
        <dbReference type="SAM" id="MobiDB-lite"/>
    </source>
</evidence>
<feature type="compositionally biased region" description="Basic and acidic residues" evidence="1">
    <location>
        <begin position="197"/>
        <end position="207"/>
    </location>
</feature>
<evidence type="ECO:0000313" key="4">
    <source>
        <dbReference type="Proteomes" id="UP001189429"/>
    </source>
</evidence>
<sequence>MPKGKVFAYARTSSKTNAKNPFGSRKRQIDSALAAAGATKKTPVELVCDVICGTLPLPQRSTFTNLLEKASKTKQKKVYVGESRAVARNYDLSDELYKMGKKLGVTIVAADAPGLFDHNPGPLQVFQRRVDFARTELEKDLTVLRLGQSRGEGGRRAQAQEGQAVPAEDHIRGESQARRQEIDLGEKGETDEQTSCRSEEGHQRPEEGTSPACGSWPASSPPRSSARFVRTIGRGASPANLNCATQCVGDCTVFGVSNS</sequence>
<dbReference type="InterPro" id="IPR006119">
    <property type="entry name" value="Resolv_N"/>
</dbReference>
<proteinExistence type="predicted"/>
<protein>
    <recommendedName>
        <fullName evidence="2">Resolvase/invertase-type recombinase catalytic domain-containing protein</fullName>
    </recommendedName>
</protein>
<feature type="region of interest" description="Disordered" evidence="1">
    <location>
        <begin position="148"/>
        <end position="226"/>
    </location>
</feature>
<dbReference type="EMBL" id="CAUYUJ010011658">
    <property type="protein sequence ID" value="CAK0832321.1"/>
    <property type="molecule type" value="Genomic_DNA"/>
</dbReference>
<feature type="domain" description="Resolvase/invertase-type recombinase catalytic" evidence="2">
    <location>
        <begin position="6"/>
        <end position="143"/>
    </location>
</feature>
<dbReference type="InterPro" id="IPR036162">
    <property type="entry name" value="Resolvase-like_N_sf"/>
</dbReference>
<feature type="compositionally biased region" description="Basic and acidic residues" evidence="1">
    <location>
        <begin position="167"/>
        <end position="190"/>
    </location>
</feature>
<comment type="caution">
    <text evidence="3">The sequence shown here is derived from an EMBL/GenBank/DDBJ whole genome shotgun (WGS) entry which is preliminary data.</text>
</comment>
<feature type="compositionally biased region" description="Low complexity" evidence="1">
    <location>
        <begin position="217"/>
        <end position="226"/>
    </location>
</feature>
<dbReference type="SUPFAM" id="SSF53041">
    <property type="entry name" value="Resolvase-like"/>
    <property type="match status" value="1"/>
</dbReference>
<gene>
    <name evidence="3" type="ORF">PCOR1329_LOCUS30370</name>
</gene>